<reference evidence="1 2" key="1">
    <citation type="journal article" date="2018" name="Sci. Rep.">
        <title>Genome sequence of the cauliflower mushroom Sparassis crispa (Hanabiratake) and its association with beneficial usage.</title>
        <authorList>
            <person name="Kiyama R."/>
            <person name="Furutani Y."/>
            <person name="Kawaguchi K."/>
            <person name="Nakanishi T."/>
        </authorList>
    </citation>
    <scope>NUCLEOTIDE SEQUENCE [LARGE SCALE GENOMIC DNA]</scope>
</reference>
<dbReference type="OrthoDB" id="412402at2759"/>
<dbReference type="PANTHER" id="PTHR36847:SF1">
    <property type="entry name" value="AMIDOLIGASE ENZYME"/>
    <property type="match status" value="1"/>
</dbReference>
<dbReference type="STRING" id="139825.A0A401GMB8"/>
<dbReference type="AlphaFoldDB" id="A0A401GMB8"/>
<evidence type="ECO:0000313" key="2">
    <source>
        <dbReference type="Proteomes" id="UP000287166"/>
    </source>
</evidence>
<dbReference type="InterPro" id="IPR022025">
    <property type="entry name" value="Amidoligase_2"/>
</dbReference>
<gene>
    <name evidence="1" type="ORF">SCP_0503960</name>
</gene>
<proteinExistence type="predicted"/>
<dbReference type="GeneID" id="38780265"/>
<evidence type="ECO:0008006" key="3">
    <source>
        <dbReference type="Google" id="ProtNLM"/>
    </source>
</evidence>
<dbReference type="PANTHER" id="PTHR36847">
    <property type="entry name" value="AMIDOLIGASE ENZYME"/>
    <property type="match status" value="1"/>
</dbReference>
<dbReference type="RefSeq" id="XP_027614261.1">
    <property type="nucleotide sequence ID" value="XM_027758460.1"/>
</dbReference>
<dbReference type="Proteomes" id="UP000287166">
    <property type="component" value="Unassembled WGS sequence"/>
</dbReference>
<sequence>MKLLTLGVELEAVAEGYDARDRIAKAITNGPHPATAKVSDDGPSTGETSWIIAKDYSIAPGREAFTRRMEGVELISPVFTDADTVTRLTWHSEICDVLGSVCSTVLLRTNESTGYHVHIGIGKAPGQTFTLDELKKIAVITILYEKAIDELHPAHRSAGHGITNTMLRSNRSNLFFVDYETSEVLEHILSARDVKQLTCMMNPALDDLLDSDNKPMNYMRDYKVNFVSVSKYGTIEFRQHEGTIDPAVVCAWADFLLALIRYAMELSAKTMITLDPTNMPLVDIVGKDVYAPLMLCGQ</sequence>
<protein>
    <recommendedName>
        <fullName evidence="3">Amidoligase enzyme</fullName>
    </recommendedName>
</protein>
<evidence type="ECO:0000313" key="1">
    <source>
        <dbReference type="EMBL" id="GBE83348.1"/>
    </source>
</evidence>
<dbReference type="EMBL" id="BFAD01000005">
    <property type="protein sequence ID" value="GBE83348.1"/>
    <property type="molecule type" value="Genomic_DNA"/>
</dbReference>
<name>A0A401GMB8_9APHY</name>
<organism evidence="1 2">
    <name type="scientific">Sparassis crispa</name>
    <dbReference type="NCBI Taxonomy" id="139825"/>
    <lineage>
        <taxon>Eukaryota</taxon>
        <taxon>Fungi</taxon>
        <taxon>Dikarya</taxon>
        <taxon>Basidiomycota</taxon>
        <taxon>Agaricomycotina</taxon>
        <taxon>Agaricomycetes</taxon>
        <taxon>Polyporales</taxon>
        <taxon>Sparassidaceae</taxon>
        <taxon>Sparassis</taxon>
    </lineage>
</organism>
<dbReference type="Pfam" id="PF12224">
    <property type="entry name" value="Amidoligase_2"/>
    <property type="match status" value="1"/>
</dbReference>
<keyword evidence="2" id="KW-1185">Reference proteome</keyword>
<accession>A0A401GMB8</accession>
<dbReference type="InParanoid" id="A0A401GMB8"/>
<comment type="caution">
    <text evidence="1">The sequence shown here is derived from an EMBL/GenBank/DDBJ whole genome shotgun (WGS) entry which is preliminary data.</text>
</comment>